<evidence type="ECO:0000313" key="2">
    <source>
        <dbReference type="EMBL" id="KAI5080040.1"/>
    </source>
</evidence>
<dbReference type="Proteomes" id="UP000886520">
    <property type="component" value="Chromosome 5"/>
</dbReference>
<dbReference type="GO" id="GO:0006513">
    <property type="term" value="P:protein monoubiquitination"/>
    <property type="evidence" value="ECO:0007669"/>
    <property type="project" value="TreeGrafter"/>
</dbReference>
<proteinExistence type="predicted"/>
<keyword evidence="3" id="KW-1185">Reference proteome</keyword>
<dbReference type="GO" id="GO:0031624">
    <property type="term" value="F:ubiquitin conjugating enzyme binding"/>
    <property type="evidence" value="ECO:0007669"/>
    <property type="project" value="TreeGrafter"/>
</dbReference>
<dbReference type="OrthoDB" id="781818at2759"/>
<dbReference type="GO" id="GO:0000151">
    <property type="term" value="C:ubiquitin ligase complex"/>
    <property type="evidence" value="ECO:0007669"/>
    <property type="project" value="TreeGrafter"/>
</dbReference>
<dbReference type="GO" id="GO:0061630">
    <property type="term" value="F:ubiquitin protein ligase activity"/>
    <property type="evidence" value="ECO:0007669"/>
    <property type="project" value="TreeGrafter"/>
</dbReference>
<comment type="caution">
    <text evidence="2">The sequence shown here is derived from an EMBL/GenBank/DDBJ whole genome shotgun (WGS) entry which is preliminary data.</text>
</comment>
<sequence>MLNSEGSSPSTWRFSMELLSHVHTLRVFLLPSSSQVQPAQDYTNFEAALLSAPPALSCSWKAARDAAVDSLRLPLPVLLFDYSSPPNISALLDCIQLTVHLLPLPSHHLYSFSSLSLNDTPSPDVFGAAHIANHSESDPFDDTKGASCEDEDTTHQMGGTMKSLRFSSSTENDTCYDDYSGQGFEHDCTYGTPQSPSPGAHNDRYECSSNVNQANKGFEDTQQSLEFDGAHLEIGQIASPSSTSWARDRIEMNRKGISPDVKEACPNVIHSHRNGYNLDQFPHVEPSLRFQPAKEERKTHRCATQCIVGAVDPSKNPFMCQHTQAANKPCDQCDNLPSDNVAVEHGSQDCAAQGAATFVCKNCLTKVSRKPVRSFVQLPCFDWREVAENWFGACCCSFGSAAEMLSVSFERILQLRPGKCLVGPSTFYVDFSDVTVKEESGLSSDERNTRQSTTTHFLAFGDGFMVWENQQSKVINWFPVRCTSCASLIGAYPHTSSHCGSSKEGLHLFRCQVITCHKDATFDNETYRFKTFKDLLLKELRLRTDENTTYRFLVRSLSSMLPLLQMVVLNYDALICTGRISADVKENSQCMSAITGSLIEAGLQQSIKVLFLDCSRFSGDDVRSADLWVKEHDAETVFMLDEFVDRLREELLANCIFCPATCGLFQGFMSSFLYTMQD</sequence>
<dbReference type="PANTHER" id="PTHR31531:SF2">
    <property type="entry name" value="E3 UBIQUITIN-PROTEIN LIGASE E3D"/>
    <property type="match status" value="1"/>
</dbReference>
<dbReference type="PANTHER" id="PTHR31531">
    <property type="entry name" value="E3 UBIQUITIN-PROTEIN LIGASE E3D FAMILY MEMBER"/>
    <property type="match status" value="1"/>
</dbReference>
<protein>
    <submittedName>
        <fullName evidence="2">Uncharacterized protein</fullName>
    </submittedName>
</protein>
<dbReference type="EMBL" id="JABFUD020000005">
    <property type="protein sequence ID" value="KAI5080040.1"/>
    <property type="molecule type" value="Genomic_DNA"/>
</dbReference>
<dbReference type="GO" id="GO:0005829">
    <property type="term" value="C:cytosol"/>
    <property type="evidence" value="ECO:0007669"/>
    <property type="project" value="TreeGrafter"/>
</dbReference>
<evidence type="ECO:0000313" key="3">
    <source>
        <dbReference type="Proteomes" id="UP000886520"/>
    </source>
</evidence>
<dbReference type="AlphaFoldDB" id="A0A9D4V584"/>
<dbReference type="GO" id="GO:0030332">
    <property type="term" value="F:cyclin binding"/>
    <property type="evidence" value="ECO:0007669"/>
    <property type="project" value="TreeGrafter"/>
</dbReference>
<organism evidence="2 3">
    <name type="scientific">Adiantum capillus-veneris</name>
    <name type="common">Maidenhair fern</name>
    <dbReference type="NCBI Taxonomy" id="13818"/>
    <lineage>
        <taxon>Eukaryota</taxon>
        <taxon>Viridiplantae</taxon>
        <taxon>Streptophyta</taxon>
        <taxon>Embryophyta</taxon>
        <taxon>Tracheophyta</taxon>
        <taxon>Polypodiopsida</taxon>
        <taxon>Polypodiidae</taxon>
        <taxon>Polypodiales</taxon>
        <taxon>Pteridineae</taxon>
        <taxon>Pteridaceae</taxon>
        <taxon>Vittarioideae</taxon>
        <taxon>Adiantum</taxon>
    </lineage>
</organism>
<feature type="region of interest" description="Disordered" evidence="1">
    <location>
        <begin position="136"/>
        <end position="160"/>
    </location>
</feature>
<dbReference type="GO" id="GO:0005634">
    <property type="term" value="C:nucleus"/>
    <property type="evidence" value="ECO:0007669"/>
    <property type="project" value="TreeGrafter"/>
</dbReference>
<accession>A0A9D4V584</accession>
<dbReference type="GO" id="GO:0043161">
    <property type="term" value="P:proteasome-mediated ubiquitin-dependent protein catabolic process"/>
    <property type="evidence" value="ECO:0007669"/>
    <property type="project" value="TreeGrafter"/>
</dbReference>
<name>A0A9D4V584_ADICA</name>
<dbReference type="GO" id="GO:0000209">
    <property type="term" value="P:protein polyubiquitination"/>
    <property type="evidence" value="ECO:0007669"/>
    <property type="project" value="TreeGrafter"/>
</dbReference>
<reference evidence="2 3" key="1">
    <citation type="submission" date="2021-01" db="EMBL/GenBank/DDBJ databases">
        <title>Adiantum capillus-veneris genome.</title>
        <authorList>
            <person name="Fang Y."/>
            <person name="Liao Q."/>
        </authorList>
    </citation>
    <scope>NUCLEOTIDE SEQUENCE [LARGE SCALE GENOMIC DNA]</scope>
    <source>
        <strain evidence="2">H3</strain>
        <tissue evidence="2">Leaf</tissue>
    </source>
</reference>
<gene>
    <name evidence="2" type="ORF">GOP47_0005519</name>
</gene>
<evidence type="ECO:0000256" key="1">
    <source>
        <dbReference type="SAM" id="MobiDB-lite"/>
    </source>
</evidence>
<dbReference type="GO" id="GO:0051865">
    <property type="term" value="P:protein autoubiquitination"/>
    <property type="evidence" value="ECO:0007669"/>
    <property type="project" value="TreeGrafter"/>
</dbReference>
<dbReference type="InterPro" id="IPR019193">
    <property type="entry name" value="UBQ-conj_enz_E2-bd_prot"/>
</dbReference>